<keyword evidence="1" id="KW-1133">Transmembrane helix</keyword>
<keyword evidence="1" id="KW-0472">Membrane</keyword>
<feature type="transmembrane region" description="Helical" evidence="1">
    <location>
        <begin position="60"/>
        <end position="80"/>
    </location>
</feature>
<gene>
    <name evidence="2" type="ORF">FYJ24_10860</name>
</gene>
<dbReference type="Proteomes" id="UP000470875">
    <property type="component" value="Unassembled WGS sequence"/>
</dbReference>
<dbReference type="AlphaFoldDB" id="A0A6N7W7L4"/>
<feature type="transmembrane region" description="Helical" evidence="1">
    <location>
        <begin position="6"/>
        <end position="23"/>
    </location>
</feature>
<keyword evidence="3" id="KW-1185">Reference proteome</keyword>
<evidence type="ECO:0000313" key="3">
    <source>
        <dbReference type="Proteomes" id="UP000470875"/>
    </source>
</evidence>
<evidence type="ECO:0000313" key="2">
    <source>
        <dbReference type="EMBL" id="MSS85245.1"/>
    </source>
</evidence>
<feature type="transmembrane region" description="Helical" evidence="1">
    <location>
        <begin position="32"/>
        <end position="54"/>
    </location>
</feature>
<evidence type="ECO:0000256" key="1">
    <source>
        <dbReference type="SAM" id="Phobius"/>
    </source>
</evidence>
<keyword evidence="1" id="KW-0812">Transmembrane</keyword>
<sequence length="88" mass="9352">MSIVAIIFGALFALACGVFWALATRSEGRVSLYYWIGAGVSLLQALALGIAAFYSEIGTPGYIITVTVVGLVLVAAIVWLSSRRNRQS</sequence>
<reference evidence="2 3" key="1">
    <citation type="submission" date="2019-08" db="EMBL/GenBank/DDBJ databases">
        <title>In-depth cultivation of the pig gut microbiome towards novel bacterial diversity and tailored functional studies.</title>
        <authorList>
            <person name="Wylensek D."/>
            <person name="Hitch T.C.A."/>
            <person name="Clavel T."/>
        </authorList>
    </citation>
    <scope>NUCLEOTIDE SEQUENCE [LARGE SCALE GENOMIC DNA]</scope>
    <source>
        <strain evidence="2 3">WB03_NA08</strain>
    </source>
</reference>
<proteinExistence type="predicted"/>
<organism evidence="2 3">
    <name type="scientific">Scrofimicrobium canadense</name>
    <dbReference type="NCBI Taxonomy" id="2652290"/>
    <lineage>
        <taxon>Bacteria</taxon>
        <taxon>Bacillati</taxon>
        <taxon>Actinomycetota</taxon>
        <taxon>Actinomycetes</taxon>
        <taxon>Actinomycetales</taxon>
        <taxon>Actinomycetaceae</taxon>
        <taxon>Scrofimicrobium</taxon>
    </lineage>
</organism>
<protein>
    <submittedName>
        <fullName evidence="2">Uncharacterized protein</fullName>
    </submittedName>
</protein>
<comment type="caution">
    <text evidence="2">The sequence shown here is derived from an EMBL/GenBank/DDBJ whole genome shotgun (WGS) entry which is preliminary data.</text>
</comment>
<accession>A0A6N7W7L4</accession>
<dbReference type="EMBL" id="VULO01000014">
    <property type="protein sequence ID" value="MSS85245.1"/>
    <property type="molecule type" value="Genomic_DNA"/>
</dbReference>
<dbReference type="RefSeq" id="WP_154546330.1">
    <property type="nucleotide sequence ID" value="NZ_VULO01000014.1"/>
</dbReference>
<name>A0A6N7W7L4_9ACTO</name>